<dbReference type="Proteomes" id="UP000701801">
    <property type="component" value="Unassembled WGS sequence"/>
</dbReference>
<comment type="caution">
    <text evidence="2">The sequence shown here is derived from an EMBL/GenBank/DDBJ whole genome shotgun (WGS) entry which is preliminary data.</text>
</comment>
<dbReference type="Pfam" id="PF22917">
    <property type="entry name" value="PRISE"/>
    <property type="match status" value="1"/>
</dbReference>
<name>A0A9N9LSA2_9HELO</name>
<organism evidence="2 3">
    <name type="scientific">Hymenoscyphus albidus</name>
    <dbReference type="NCBI Taxonomy" id="595503"/>
    <lineage>
        <taxon>Eukaryota</taxon>
        <taxon>Fungi</taxon>
        <taxon>Dikarya</taxon>
        <taxon>Ascomycota</taxon>
        <taxon>Pezizomycotina</taxon>
        <taxon>Leotiomycetes</taxon>
        <taxon>Helotiales</taxon>
        <taxon>Helotiaceae</taxon>
        <taxon>Hymenoscyphus</taxon>
    </lineage>
</organism>
<reference evidence="2" key="1">
    <citation type="submission" date="2021-07" db="EMBL/GenBank/DDBJ databases">
        <authorList>
            <person name="Durling M."/>
        </authorList>
    </citation>
    <scope>NUCLEOTIDE SEQUENCE</scope>
</reference>
<evidence type="ECO:0000313" key="3">
    <source>
        <dbReference type="Proteomes" id="UP000701801"/>
    </source>
</evidence>
<evidence type="ECO:0000313" key="2">
    <source>
        <dbReference type="EMBL" id="CAG8980375.1"/>
    </source>
</evidence>
<sequence>MSKSALIFGASGVTGWALVNEILHDYPKKGNWSKVHALTNRPLSQSDSLWPKDDRLNIVSGIDLLQGTQEALAAKLSEIEGVADVTHVYYLAYKASGDHDREYKDAEAMVRRSITAMDHISPKLEFVVLQTGSKSYGCHLLEARPTDYISVPLKESHPRIKSPYAEKLFYYAQLDWLAEYAKGKTWNWCETRPDVIIGFVPNQNFYSLGRSLAVFLSLYAEIEGKGAICPYPGRKTAWTAKSHDSSSDMIARQSIHLSLTLPISQKGEAFNVANAKAPESWETKWPELCSYFGLKGTGPPDSGEPIEVESYVHKHIAVWDEMEKKYSLKTGMAVPDKTFKTFSGFEYFLLSSFDFDRQFDMTKTYGTGFEEERSTIQTWGGVFDRMRAAKIIPS</sequence>
<dbReference type="SUPFAM" id="SSF51735">
    <property type="entry name" value="NAD(P)-binding Rossmann-fold domains"/>
    <property type="match status" value="1"/>
</dbReference>
<dbReference type="Gene3D" id="3.40.50.720">
    <property type="entry name" value="NAD(P)-binding Rossmann-like Domain"/>
    <property type="match status" value="1"/>
</dbReference>
<dbReference type="PANTHER" id="PTHR32487">
    <property type="entry name" value="3-OXO-DELTA(4,5)-STEROID 5-BETA-REDUCTASE"/>
    <property type="match status" value="1"/>
</dbReference>
<protein>
    <recommendedName>
        <fullName evidence="1">PRISE-like Rossmann-fold domain-containing protein</fullName>
    </recommendedName>
</protein>
<proteinExistence type="predicted"/>
<accession>A0A9N9LSA2</accession>
<dbReference type="EMBL" id="CAJVRM010000384">
    <property type="protein sequence ID" value="CAG8980375.1"/>
    <property type="molecule type" value="Genomic_DNA"/>
</dbReference>
<dbReference type="OrthoDB" id="1731983at2759"/>
<dbReference type="PANTHER" id="PTHR32487:SF8">
    <property type="entry name" value="NAD-DEPENDENT EPIMERASE_DEHYDRATASE DOMAIN-CONTAINING PROTEIN"/>
    <property type="match status" value="1"/>
</dbReference>
<dbReference type="InterPro" id="IPR036291">
    <property type="entry name" value="NAD(P)-bd_dom_sf"/>
</dbReference>
<dbReference type="InterPro" id="IPR055222">
    <property type="entry name" value="PRISE-like_Rossmann-fold"/>
</dbReference>
<keyword evidence="3" id="KW-1185">Reference proteome</keyword>
<dbReference type="CDD" id="cd08948">
    <property type="entry name" value="5beta-POR_like_SDR_a"/>
    <property type="match status" value="1"/>
</dbReference>
<evidence type="ECO:0000259" key="1">
    <source>
        <dbReference type="Pfam" id="PF22917"/>
    </source>
</evidence>
<dbReference type="AlphaFoldDB" id="A0A9N9LSA2"/>
<feature type="domain" description="PRISE-like Rossmann-fold" evidence="1">
    <location>
        <begin position="5"/>
        <end position="393"/>
    </location>
</feature>
<gene>
    <name evidence="2" type="ORF">HYALB_00013722</name>
</gene>